<dbReference type="GO" id="GO:0020037">
    <property type="term" value="F:heme binding"/>
    <property type="evidence" value="ECO:0007669"/>
    <property type="project" value="InterPro"/>
</dbReference>
<evidence type="ECO:0000313" key="13">
    <source>
        <dbReference type="EMBL" id="KAG8221873.1"/>
    </source>
</evidence>
<comment type="caution">
    <text evidence="13">The sequence shown here is derived from an EMBL/GenBank/DDBJ whole genome shotgun (WGS) entry which is preliminary data.</text>
</comment>
<dbReference type="InterPro" id="IPR036396">
    <property type="entry name" value="Cyt_P450_sf"/>
</dbReference>
<evidence type="ECO:0000256" key="1">
    <source>
        <dbReference type="ARBA" id="ARBA00001971"/>
    </source>
</evidence>
<evidence type="ECO:0000256" key="9">
    <source>
        <dbReference type="ARBA" id="ARBA00023004"/>
    </source>
</evidence>
<dbReference type="Proteomes" id="UP000792457">
    <property type="component" value="Unassembled WGS sequence"/>
</dbReference>
<comment type="cofactor">
    <cofactor evidence="1 11">
        <name>heme</name>
        <dbReference type="ChEBI" id="CHEBI:30413"/>
    </cofactor>
</comment>
<evidence type="ECO:0008006" key="15">
    <source>
        <dbReference type="Google" id="ProtNLM"/>
    </source>
</evidence>
<protein>
    <recommendedName>
        <fullName evidence="15">Cytochrome P450</fullName>
    </recommendedName>
</protein>
<organism evidence="13 14">
    <name type="scientific">Ladona fulva</name>
    <name type="common">Scarce chaser dragonfly</name>
    <name type="synonym">Libellula fulva</name>
    <dbReference type="NCBI Taxonomy" id="123851"/>
    <lineage>
        <taxon>Eukaryota</taxon>
        <taxon>Metazoa</taxon>
        <taxon>Ecdysozoa</taxon>
        <taxon>Arthropoda</taxon>
        <taxon>Hexapoda</taxon>
        <taxon>Insecta</taxon>
        <taxon>Pterygota</taxon>
        <taxon>Palaeoptera</taxon>
        <taxon>Odonata</taxon>
        <taxon>Epiprocta</taxon>
        <taxon>Anisoptera</taxon>
        <taxon>Libelluloidea</taxon>
        <taxon>Libellulidae</taxon>
        <taxon>Ladona</taxon>
    </lineage>
</organism>
<accession>A0A8K0JSY9</accession>
<evidence type="ECO:0000256" key="11">
    <source>
        <dbReference type="PIRSR" id="PIRSR602403-1"/>
    </source>
</evidence>
<evidence type="ECO:0000256" key="4">
    <source>
        <dbReference type="ARBA" id="ARBA00004406"/>
    </source>
</evidence>
<dbReference type="GO" id="GO:0005789">
    <property type="term" value="C:endoplasmic reticulum membrane"/>
    <property type="evidence" value="ECO:0007669"/>
    <property type="project" value="UniProtKB-SubCell"/>
</dbReference>
<comment type="similarity">
    <text evidence="5 12">Belongs to the cytochrome P450 family.</text>
</comment>
<proteinExistence type="inferred from homology"/>
<dbReference type="InterPro" id="IPR050479">
    <property type="entry name" value="CYP11_CYP27_families"/>
</dbReference>
<sequence length="179" mass="20999">MYFIAKNQDKQEILFKELKRVLPDMNGDITEEKCSPIFSGNLRTTVKETVLLNYRIPKGTWVLMPNTIARVSEEYFPKANRFIPERWLKNRPTNETAGNAEDFDIVSKGKRNPFAFLPFGFGPRSCIGKRFAELEMEILLAKVIRNFQVEYNYGEMKFFSKTLNMPKDPLRFKVTERKQ</sequence>
<dbReference type="Gene3D" id="1.10.630.10">
    <property type="entry name" value="Cytochrome P450"/>
    <property type="match status" value="1"/>
</dbReference>
<dbReference type="GO" id="GO:0016705">
    <property type="term" value="F:oxidoreductase activity, acting on paired donors, with incorporation or reduction of molecular oxygen"/>
    <property type="evidence" value="ECO:0007669"/>
    <property type="project" value="InterPro"/>
</dbReference>
<comment type="function">
    <text evidence="2">May be involved in the metabolism of insect hormones and in the breakdown of synthetic insecticides.</text>
</comment>
<dbReference type="InterPro" id="IPR017972">
    <property type="entry name" value="Cyt_P450_CS"/>
</dbReference>
<dbReference type="InterPro" id="IPR002403">
    <property type="entry name" value="Cyt_P450_E_grp-IV"/>
</dbReference>
<dbReference type="Pfam" id="PF00067">
    <property type="entry name" value="p450"/>
    <property type="match status" value="1"/>
</dbReference>
<dbReference type="GO" id="GO:0004497">
    <property type="term" value="F:monooxygenase activity"/>
    <property type="evidence" value="ECO:0007669"/>
    <property type="project" value="UniProtKB-KW"/>
</dbReference>
<dbReference type="PANTHER" id="PTHR24279">
    <property type="entry name" value="CYTOCHROME P450"/>
    <property type="match status" value="1"/>
</dbReference>
<dbReference type="InterPro" id="IPR001128">
    <property type="entry name" value="Cyt_P450"/>
</dbReference>
<dbReference type="SUPFAM" id="SSF48264">
    <property type="entry name" value="Cytochrome P450"/>
    <property type="match status" value="1"/>
</dbReference>
<keyword evidence="14" id="KW-1185">Reference proteome</keyword>
<dbReference type="PRINTS" id="PR00465">
    <property type="entry name" value="EP450IV"/>
</dbReference>
<name>A0A8K0JSY9_LADFU</name>
<comment type="subcellular location">
    <subcellularLocation>
        <location evidence="4">Endoplasmic reticulum membrane</location>
        <topology evidence="4">Peripheral membrane protein</topology>
    </subcellularLocation>
    <subcellularLocation>
        <location evidence="3">Microsome membrane</location>
        <topology evidence="3">Peripheral membrane protein</topology>
    </subcellularLocation>
</comment>
<evidence type="ECO:0000256" key="5">
    <source>
        <dbReference type="ARBA" id="ARBA00010617"/>
    </source>
</evidence>
<keyword evidence="10 12" id="KW-0503">Monooxygenase</keyword>
<evidence type="ECO:0000313" key="14">
    <source>
        <dbReference type="Proteomes" id="UP000792457"/>
    </source>
</evidence>
<dbReference type="GO" id="GO:0005506">
    <property type="term" value="F:iron ion binding"/>
    <property type="evidence" value="ECO:0007669"/>
    <property type="project" value="InterPro"/>
</dbReference>
<dbReference type="PROSITE" id="PS00086">
    <property type="entry name" value="CYTOCHROME_P450"/>
    <property type="match status" value="1"/>
</dbReference>
<keyword evidence="9 11" id="KW-0408">Iron</keyword>
<dbReference type="PANTHER" id="PTHR24279:SF120">
    <property type="entry name" value="CYTOCHROME P450"/>
    <property type="match status" value="1"/>
</dbReference>
<keyword evidence="8 12" id="KW-0560">Oxidoreductase</keyword>
<gene>
    <name evidence="13" type="ORF">J437_LFUL003249</name>
</gene>
<dbReference type="AlphaFoldDB" id="A0A8K0JSY9"/>
<evidence type="ECO:0000256" key="2">
    <source>
        <dbReference type="ARBA" id="ARBA00003690"/>
    </source>
</evidence>
<keyword evidence="7 11" id="KW-0479">Metal-binding</keyword>
<evidence type="ECO:0000256" key="7">
    <source>
        <dbReference type="ARBA" id="ARBA00022723"/>
    </source>
</evidence>
<reference evidence="13" key="2">
    <citation type="submission" date="2017-10" db="EMBL/GenBank/DDBJ databases">
        <title>Ladona fulva Genome sequencing and assembly.</title>
        <authorList>
            <person name="Murali S."/>
            <person name="Richards S."/>
            <person name="Bandaranaike D."/>
            <person name="Bellair M."/>
            <person name="Blankenburg K."/>
            <person name="Chao H."/>
            <person name="Dinh H."/>
            <person name="Doddapaneni H."/>
            <person name="Dugan-Rocha S."/>
            <person name="Elkadiri S."/>
            <person name="Gnanaolivu R."/>
            <person name="Hernandez B."/>
            <person name="Skinner E."/>
            <person name="Javaid M."/>
            <person name="Lee S."/>
            <person name="Li M."/>
            <person name="Ming W."/>
            <person name="Munidasa M."/>
            <person name="Muniz J."/>
            <person name="Nguyen L."/>
            <person name="Hughes D."/>
            <person name="Osuji N."/>
            <person name="Pu L.-L."/>
            <person name="Puazo M."/>
            <person name="Qu C."/>
            <person name="Quiroz J."/>
            <person name="Raj R."/>
            <person name="Weissenberger G."/>
            <person name="Xin Y."/>
            <person name="Zou X."/>
            <person name="Han Y."/>
            <person name="Worley K."/>
            <person name="Muzny D."/>
            <person name="Gibbs R."/>
        </authorList>
    </citation>
    <scope>NUCLEOTIDE SEQUENCE</scope>
    <source>
        <strain evidence="13">Sampled in the wild</strain>
    </source>
</reference>
<evidence type="ECO:0000256" key="6">
    <source>
        <dbReference type="ARBA" id="ARBA00022617"/>
    </source>
</evidence>
<evidence type="ECO:0000256" key="3">
    <source>
        <dbReference type="ARBA" id="ARBA00004174"/>
    </source>
</evidence>
<keyword evidence="6 11" id="KW-0349">Heme</keyword>
<evidence type="ECO:0000256" key="12">
    <source>
        <dbReference type="RuleBase" id="RU000461"/>
    </source>
</evidence>
<dbReference type="EMBL" id="KZ308115">
    <property type="protein sequence ID" value="KAG8221873.1"/>
    <property type="molecule type" value="Genomic_DNA"/>
</dbReference>
<reference evidence="13" key="1">
    <citation type="submission" date="2013-04" db="EMBL/GenBank/DDBJ databases">
        <authorList>
            <person name="Qu J."/>
            <person name="Murali S.C."/>
            <person name="Bandaranaike D."/>
            <person name="Bellair M."/>
            <person name="Blankenburg K."/>
            <person name="Chao H."/>
            <person name="Dinh H."/>
            <person name="Doddapaneni H."/>
            <person name="Downs B."/>
            <person name="Dugan-Rocha S."/>
            <person name="Elkadiri S."/>
            <person name="Gnanaolivu R.D."/>
            <person name="Hernandez B."/>
            <person name="Javaid M."/>
            <person name="Jayaseelan J.C."/>
            <person name="Lee S."/>
            <person name="Li M."/>
            <person name="Ming W."/>
            <person name="Munidasa M."/>
            <person name="Muniz J."/>
            <person name="Nguyen L."/>
            <person name="Ongeri F."/>
            <person name="Osuji N."/>
            <person name="Pu L.-L."/>
            <person name="Puazo M."/>
            <person name="Qu C."/>
            <person name="Quiroz J."/>
            <person name="Raj R."/>
            <person name="Weissenberger G."/>
            <person name="Xin Y."/>
            <person name="Zou X."/>
            <person name="Han Y."/>
            <person name="Richards S."/>
            <person name="Worley K."/>
            <person name="Muzny D."/>
            <person name="Gibbs R."/>
        </authorList>
    </citation>
    <scope>NUCLEOTIDE SEQUENCE</scope>
    <source>
        <strain evidence="13">Sampled in the wild</strain>
    </source>
</reference>
<evidence type="ECO:0000256" key="10">
    <source>
        <dbReference type="ARBA" id="ARBA00023033"/>
    </source>
</evidence>
<dbReference type="OrthoDB" id="3945418at2759"/>
<evidence type="ECO:0000256" key="8">
    <source>
        <dbReference type="ARBA" id="ARBA00023002"/>
    </source>
</evidence>
<feature type="binding site" description="axial binding residue" evidence="11">
    <location>
        <position position="126"/>
    </location>
    <ligand>
        <name>heme</name>
        <dbReference type="ChEBI" id="CHEBI:30413"/>
    </ligand>
    <ligandPart>
        <name>Fe</name>
        <dbReference type="ChEBI" id="CHEBI:18248"/>
    </ligandPart>
</feature>